<dbReference type="AlphaFoldDB" id="A0A934PWM3"/>
<dbReference type="Proteomes" id="UP000613193">
    <property type="component" value="Unassembled WGS sequence"/>
</dbReference>
<dbReference type="InterPro" id="IPR012338">
    <property type="entry name" value="Beta-lactam/transpept-like"/>
</dbReference>
<dbReference type="SUPFAM" id="SSF56601">
    <property type="entry name" value="beta-lactamase/transpeptidase-like"/>
    <property type="match status" value="1"/>
</dbReference>
<comment type="similarity">
    <text evidence="1">Belongs to the peptidase S13 family.</text>
</comment>
<dbReference type="EC" id="3.4.16.4" evidence="4"/>
<dbReference type="Gene3D" id="3.50.80.20">
    <property type="entry name" value="D-Ala-D-Ala carboxypeptidase C, peptidase S13"/>
    <property type="match status" value="1"/>
</dbReference>
<feature type="signal peptide" evidence="3">
    <location>
        <begin position="1"/>
        <end position="21"/>
    </location>
</feature>
<keyword evidence="5" id="KW-1185">Reference proteome</keyword>
<dbReference type="PANTHER" id="PTHR30023:SF0">
    <property type="entry name" value="PENICILLIN-SENSITIVE CARBOXYPEPTIDASE A"/>
    <property type="match status" value="1"/>
</dbReference>
<dbReference type="Gene3D" id="3.40.710.10">
    <property type="entry name" value="DD-peptidase/beta-lactamase superfamily"/>
    <property type="match status" value="1"/>
</dbReference>
<name>A0A934PWM3_9SPHI</name>
<dbReference type="NCBIfam" id="TIGR00666">
    <property type="entry name" value="PBP4"/>
    <property type="match status" value="1"/>
</dbReference>
<gene>
    <name evidence="4" type="primary">dacB</name>
    <name evidence="4" type="ORF">I5M19_15660</name>
</gene>
<dbReference type="GO" id="GO:0009002">
    <property type="term" value="F:serine-type D-Ala-D-Ala carboxypeptidase activity"/>
    <property type="evidence" value="ECO:0007669"/>
    <property type="project" value="UniProtKB-EC"/>
</dbReference>
<dbReference type="EMBL" id="JAEHFW010000003">
    <property type="protein sequence ID" value="MBK0380760.1"/>
    <property type="molecule type" value="Genomic_DNA"/>
</dbReference>
<evidence type="ECO:0000256" key="2">
    <source>
        <dbReference type="ARBA" id="ARBA00022801"/>
    </source>
</evidence>
<keyword evidence="3" id="KW-0732">Signal</keyword>
<proteinExistence type="inferred from homology"/>
<dbReference type="GO" id="GO:0006508">
    <property type="term" value="P:proteolysis"/>
    <property type="evidence" value="ECO:0007669"/>
    <property type="project" value="InterPro"/>
</dbReference>
<dbReference type="Pfam" id="PF02113">
    <property type="entry name" value="Peptidase_S13"/>
    <property type="match status" value="1"/>
</dbReference>
<dbReference type="RefSeq" id="WP_200067299.1">
    <property type="nucleotide sequence ID" value="NZ_JAEHFW010000003.1"/>
</dbReference>
<evidence type="ECO:0000256" key="1">
    <source>
        <dbReference type="ARBA" id="ARBA00006096"/>
    </source>
</evidence>
<feature type="chain" id="PRO_5037198305" evidence="3">
    <location>
        <begin position="22"/>
        <end position="472"/>
    </location>
</feature>
<dbReference type="PANTHER" id="PTHR30023">
    <property type="entry name" value="D-ALANYL-D-ALANINE CARBOXYPEPTIDASE"/>
    <property type="match status" value="1"/>
</dbReference>
<keyword evidence="2 4" id="KW-0378">Hydrolase</keyword>
<dbReference type="PRINTS" id="PR00922">
    <property type="entry name" value="DADACBPTASE3"/>
</dbReference>
<keyword evidence="4" id="KW-0121">Carboxypeptidase</keyword>
<reference evidence="4" key="1">
    <citation type="submission" date="2020-12" db="EMBL/GenBank/DDBJ databases">
        <title>Bacterial novel species Mucilaginibacter sp. SD-g isolated from soil.</title>
        <authorList>
            <person name="Jung H.-Y."/>
        </authorList>
    </citation>
    <scope>NUCLEOTIDE SEQUENCE</scope>
    <source>
        <strain evidence="4">SD-g</strain>
    </source>
</reference>
<comment type="caution">
    <text evidence="4">The sequence shown here is derived from an EMBL/GenBank/DDBJ whole genome shotgun (WGS) entry which is preliminary data.</text>
</comment>
<accession>A0A934PWM3</accession>
<organism evidence="4 5">
    <name type="scientific">Mucilaginibacter segetis</name>
    <dbReference type="NCBI Taxonomy" id="2793071"/>
    <lineage>
        <taxon>Bacteria</taxon>
        <taxon>Pseudomonadati</taxon>
        <taxon>Bacteroidota</taxon>
        <taxon>Sphingobacteriia</taxon>
        <taxon>Sphingobacteriales</taxon>
        <taxon>Sphingobacteriaceae</taxon>
        <taxon>Mucilaginibacter</taxon>
    </lineage>
</organism>
<evidence type="ECO:0000313" key="4">
    <source>
        <dbReference type="EMBL" id="MBK0380760.1"/>
    </source>
</evidence>
<evidence type="ECO:0000256" key="3">
    <source>
        <dbReference type="SAM" id="SignalP"/>
    </source>
</evidence>
<sequence>MRINRTWLISFLFIVTNAAQAQTLEQKLQTAFERLQQDDQCKYATVSLTVLDTKTGAQVFAANSELGLNPGSTMKTVTSITAFNVLGKDYQFKTQLGYTGTIAADGTLNGDIVIKGGGDPTLGSWRWESTKEAHVLFLMTDAIKKAGIKRINGSIIGDNGEISHQTIPDGWIWQDLGTYYGAAIAGLCWRENQFDIKVHTGSVGDPVTVTGTAPDMPYLKFKSELTTGAAYTGDQAYPYLPAFNSNVMRVRGTYAVDQTKNRVSASVPDPAYDAALRLSDTLKSIGIPVMELPQSSLMLGEQGKPVPQATRNLTIINSPELSKIVYWLNKKSINLYAEQLLVTLGAKLGKPADPNNAVQALKDFWEARGIDPNSMNVFDGSGLSPQDHITTLTIARILRSAKTASWFDYFYDSLPIYNNMHMKSGSINSVQAYAGYQNHDGRDLCFSIMVNNYNGSGSGIRSKMFRLLDELK</sequence>
<evidence type="ECO:0000313" key="5">
    <source>
        <dbReference type="Proteomes" id="UP000613193"/>
    </source>
</evidence>
<dbReference type="InterPro" id="IPR000667">
    <property type="entry name" value="Peptidase_S13"/>
</dbReference>
<keyword evidence="4" id="KW-0645">Protease</keyword>
<dbReference type="GO" id="GO:0000270">
    <property type="term" value="P:peptidoglycan metabolic process"/>
    <property type="evidence" value="ECO:0007669"/>
    <property type="project" value="TreeGrafter"/>
</dbReference>
<protein>
    <submittedName>
        <fullName evidence="4">D-alanyl-D-alanine carboxypeptidase/D-alanyl-D-alanine-endopeptidase</fullName>
        <ecNumber evidence="4">3.4.16.4</ecNumber>
    </submittedName>
</protein>